<evidence type="ECO:0000256" key="1">
    <source>
        <dbReference type="SAM" id="Coils"/>
    </source>
</evidence>
<name>A0ABV0EPN5_9ENTE</name>
<accession>A0ABV0EPN5</accession>
<protein>
    <submittedName>
        <fullName evidence="2">Uncharacterized protein</fullName>
    </submittedName>
</protein>
<dbReference type="RefSeq" id="WP_207701321.1">
    <property type="nucleotide sequence ID" value="NZ_JAFREL020000002.1"/>
</dbReference>
<dbReference type="Proteomes" id="UP000664357">
    <property type="component" value="Unassembled WGS sequence"/>
</dbReference>
<evidence type="ECO:0000313" key="3">
    <source>
        <dbReference type="Proteomes" id="UP000664357"/>
    </source>
</evidence>
<keyword evidence="1" id="KW-0175">Coiled coil</keyword>
<reference evidence="2 3" key="2">
    <citation type="submission" date="2024-02" db="EMBL/GenBank/DDBJ databases">
        <title>The Genome Sequence of Enterococcus sp. DIV0159.</title>
        <authorList>
            <person name="Earl A."/>
            <person name="Manson A."/>
            <person name="Gilmore M."/>
            <person name="Sanders J."/>
            <person name="Shea T."/>
            <person name="Howe W."/>
            <person name="Livny J."/>
            <person name="Cuomo C."/>
            <person name="Neafsey D."/>
            <person name="Birren B."/>
        </authorList>
    </citation>
    <scope>NUCLEOTIDE SEQUENCE [LARGE SCALE GENOMIC DNA]</scope>
    <source>
        <strain evidence="2 3">665A</strain>
    </source>
</reference>
<proteinExistence type="predicted"/>
<gene>
    <name evidence="2" type="ORF">JZO67_002543</name>
</gene>
<sequence>MIQLLKNQFIDGKLYIENLPVTPIVLDEQNLNEIRLMVQDQEHNITLEKHINNLEERLNILEDQIKKRVQMNSDKKFESLSVEIELTQKEINRITMQSREANTQLELEKQVNKKLSDSLDILKRDIQNNKDAKKLIDLGSNEDISVYQKVCPTCHQQIEDSLIEIDSHNSFMSIEENIAHLISQKELFEYNINLNSKKINILEREISFNNEKLYKLNKLLRVLKRSINDYSKVTESDVYKKIQLDSEIERLEVLLKNFFEQRKKLLKISTSWKEYLEAKNNLPVNKYSESDLGKIHYFESVFINKLNLYGYTSVNKADIGNIKISRENFMPITENFDMKFDSSASDNIRAIWAYTMSLFIASRKFGNNHPGIIIFDEPDQQSIIPKDMLALLKDITKLGDKIQVIIGITVKDTETIEIIESLSVDLYDRTNPLVNRITLLENYAFRSEEEPDTI</sequence>
<reference evidence="2 3" key="1">
    <citation type="submission" date="2021-03" db="EMBL/GenBank/DDBJ databases">
        <authorList>
            <person name="Gilmore M.S."/>
            <person name="Schwartzman J."/>
            <person name="Van Tyne D."/>
            <person name="Martin M."/>
            <person name="Earl A.M."/>
            <person name="Manson A.L."/>
            <person name="Straub T."/>
            <person name="Salamzade R."/>
            <person name="Saavedra J."/>
            <person name="Lebreton F."/>
            <person name="Prichula J."/>
            <person name="Schaufler K."/>
            <person name="Gaca A."/>
            <person name="Sgardioli B."/>
            <person name="Wagenaar J."/>
            <person name="Strong T."/>
        </authorList>
    </citation>
    <scope>NUCLEOTIDE SEQUENCE [LARGE SCALE GENOMIC DNA]</scope>
    <source>
        <strain evidence="2 3">665A</strain>
    </source>
</reference>
<comment type="caution">
    <text evidence="2">The sequence shown here is derived from an EMBL/GenBank/DDBJ whole genome shotgun (WGS) entry which is preliminary data.</text>
</comment>
<evidence type="ECO:0000313" key="2">
    <source>
        <dbReference type="EMBL" id="MEO1770590.1"/>
    </source>
</evidence>
<feature type="coiled-coil region" evidence="1">
    <location>
        <begin position="44"/>
        <end position="71"/>
    </location>
</feature>
<keyword evidence="3" id="KW-1185">Reference proteome</keyword>
<organism evidence="2 3">
    <name type="scientific">Candidatus Enterococcus ferrettii</name>
    <dbReference type="NCBI Taxonomy" id="2815324"/>
    <lineage>
        <taxon>Bacteria</taxon>
        <taxon>Bacillati</taxon>
        <taxon>Bacillota</taxon>
        <taxon>Bacilli</taxon>
        <taxon>Lactobacillales</taxon>
        <taxon>Enterococcaceae</taxon>
        <taxon>Enterococcus</taxon>
    </lineage>
</organism>
<dbReference type="EMBL" id="JAFREL020000002">
    <property type="protein sequence ID" value="MEO1770590.1"/>
    <property type="molecule type" value="Genomic_DNA"/>
</dbReference>